<comment type="caution">
    <text evidence="10">The sequence shown here is derived from an EMBL/GenBank/DDBJ whole genome shotgun (WGS) entry which is preliminary data.</text>
</comment>
<evidence type="ECO:0000256" key="4">
    <source>
        <dbReference type="ARBA" id="ARBA00022927"/>
    </source>
</evidence>
<accession>A0AA39U9V7</accession>
<feature type="compositionally biased region" description="Polar residues" evidence="9">
    <location>
        <begin position="21"/>
        <end position="33"/>
    </location>
</feature>
<keyword evidence="6" id="KW-0906">Nuclear pore complex</keyword>
<feature type="region of interest" description="Disordered" evidence="9">
    <location>
        <begin position="312"/>
        <end position="331"/>
    </location>
</feature>
<name>A0AA39U9V7_9LECA</name>
<feature type="coiled-coil region" evidence="8">
    <location>
        <begin position="685"/>
        <end position="719"/>
    </location>
</feature>
<evidence type="ECO:0000256" key="1">
    <source>
        <dbReference type="ARBA" id="ARBA00004567"/>
    </source>
</evidence>
<evidence type="ECO:0000313" key="11">
    <source>
        <dbReference type="Proteomes" id="UP001166286"/>
    </source>
</evidence>
<feature type="region of interest" description="Disordered" evidence="9">
    <location>
        <begin position="18"/>
        <end position="49"/>
    </location>
</feature>
<dbReference type="GO" id="GO:0000055">
    <property type="term" value="P:ribosomal large subunit export from nucleus"/>
    <property type="evidence" value="ECO:0007669"/>
    <property type="project" value="InterPro"/>
</dbReference>
<proteinExistence type="predicted"/>
<keyword evidence="5" id="KW-0811">Translocation</keyword>
<feature type="compositionally biased region" description="Basic and acidic residues" evidence="9">
    <location>
        <begin position="91"/>
        <end position="100"/>
    </location>
</feature>
<dbReference type="InterPro" id="IPR036322">
    <property type="entry name" value="WD40_repeat_dom_sf"/>
</dbReference>
<gene>
    <name evidence="10" type="ORF">JMJ35_006354</name>
</gene>
<sequence length="905" mass="101586">MPKTISYTPSWLSRPSPGFQLFSTPKSAHSSAQHTRKGSDHTKYDGPNKTIARRGTEVFVVAGKYIRWSDLSILKAEDEELQATPSKKPKASAEEEKAVNEEDGPEDGSYRVLKVSIGEKIRQLSIAPNGNLLAIATSHTVHIAVLPDSSLLGQIPNQAIKLKTYTVGPTSHVLSQGQVTNILWHPYGVGGNCLVTVTVDAIVRLWEFSQDNRWSFDSPALAVDLKKLMTGTSEEEDFAPDKFGINRKYTSDALGLEIASANFGGSGLSDESPWSAMTLWLATKGGDVYALCPLLPSTWEPSSTLIPALSGSVVEKSASTPNEDEKDTLESRQYRDQYGWIRSLDDQEPILDEGEDGTQIEVYKRPNHPGPMPRLQGPFQMFSDEADEDLELSDIYVIPGKSNPKKFLDDDDDDLDSETEYLDDHGIPTSVICLVTRSGRVYVCLDLEGVEGQWLPRKKPNILLPPPDDPYLVTVEALDTLRSSESLDLEWPTFTADLNSRYSFFITHSRGVFFFSLDPWVRSLEKELQSSEIIGAKFRMETIRNGPKTMRDKMLSYEPDRDTDSDPSVTACLVFQDSDLGYFLLTAVNGAAQAATLDQPDPEITPAPEDNGNDTYIPEMNLFTPGPPRRTYQAAQVFFDKSSLPAFINKHVPERHHRMFNREIRLSSATLDLMTQAHRVLSNETNRLELAAADLFRRCERLQDELRDQINRANEVARRTDQVTGKDLGQYLDSGRRKAHPSVEERFKKVRAKQEELTARYEALRTKFSKHGGNELSDKEKQWIAEVEKTKEFIKSPAAEDDENEEAASEAWRRFREASCYFLVIQYLERRLTKAQAQELAEDLIARAKETSQDAESTNDEDTHVIPPDLRKAKTAQVMKLLDRESALVEAAQARLERLNISVVS</sequence>
<dbReference type="GO" id="GO:0005643">
    <property type="term" value="C:nuclear pore"/>
    <property type="evidence" value="ECO:0007669"/>
    <property type="project" value="UniProtKB-SubCell"/>
</dbReference>
<evidence type="ECO:0000256" key="6">
    <source>
        <dbReference type="ARBA" id="ARBA00023132"/>
    </source>
</evidence>
<feature type="coiled-coil region" evidence="8">
    <location>
        <begin position="834"/>
        <end position="902"/>
    </location>
</feature>
<evidence type="ECO:0000256" key="9">
    <source>
        <dbReference type="SAM" id="MobiDB-lite"/>
    </source>
</evidence>
<evidence type="ECO:0000313" key="10">
    <source>
        <dbReference type="EMBL" id="KAK0511781.1"/>
    </source>
</evidence>
<dbReference type="PANTHER" id="PTHR13257">
    <property type="entry name" value="NUCLEOPORIN NUP84-RELATED"/>
    <property type="match status" value="1"/>
</dbReference>
<keyword evidence="4" id="KW-0653">Protein transport</keyword>
<evidence type="ECO:0000256" key="2">
    <source>
        <dbReference type="ARBA" id="ARBA00022448"/>
    </source>
</evidence>
<keyword evidence="11" id="KW-1185">Reference proteome</keyword>
<dbReference type="GO" id="GO:0006606">
    <property type="term" value="P:protein import into nucleus"/>
    <property type="evidence" value="ECO:0007669"/>
    <property type="project" value="TreeGrafter"/>
</dbReference>
<dbReference type="Proteomes" id="UP001166286">
    <property type="component" value="Unassembled WGS sequence"/>
</dbReference>
<feature type="region of interest" description="Disordered" evidence="9">
    <location>
        <begin position="80"/>
        <end position="106"/>
    </location>
</feature>
<evidence type="ECO:0000256" key="3">
    <source>
        <dbReference type="ARBA" id="ARBA00022816"/>
    </source>
</evidence>
<protein>
    <recommendedName>
        <fullName evidence="12">Nuclear pore complex protein An-Nup82</fullName>
    </recommendedName>
</protein>
<dbReference type="AlphaFoldDB" id="A0AA39U9V7"/>
<evidence type="ECO:0000256" key="5">
    <source>
        <dbReference type="ARBA" id="ARBA00023010"/>
    </source>
</evidence>
<dbReference type="PANTHER" id="PTHR13257:SF0">
    <property type="entry name" value="NUCLEAR PORE COMPLEX PROTEIN NUP88"/>
    <property type="match status" value="1"/>
</dbReference>
<dbReference type="GO" id="GO:0000056">
    <property type="term" value="P:ribosomal small subunit export from nucleus"/>
    <property type="evidence" value="ECO:0007669"/>
    <property type="project" value="InterPro"/>
</dbReference>
<dbReference type="GO" id="GO:0017056">
    <property type="term" value="F:structural constituent of nuclear pore"/>
    <property type="evidence" value="ECO:0007669"/>
    <property type="project" value="InterPro"/>
</dbReference>
<keyword evidence="2" id="KW-0813">Transport</keyword>
<dbReference type="EMBL" id="JAFEKC020000013">
    <property type="protein sequence ID" value="KAK0511781.1"/>
    <property type="molecule type" value="Genomic_DNA"/>
</dbReference>
<dbReference type="InterPro" id="IPR037700">
    <property type="entry name" value="NUP88/NUP82"/>
</dbReference>
<dbReference type="GO" id="GO:0006406">
    <property type="term" value="P:mRNA export from nucleus"/>
    <property type="evidence" value="ECO:0007669"/>
    <property type="project" value="TreeGrafter"/>
</dbReference>
<feature type="compositionally biased region" description="Basic and acidic residues" evidence="9">
    <location>
        <begin position="37"/>
        <end position="46"/>
    </location>
</feature>
<keyword evidence="8" id="KW-0175">Coiled coil</keyword>
<reference evidence="10" key="1">
    <citation type="submission" date="2023-03" db="EMBL/GenBank/DDBJ databases">
        <title>Complete genome of Cladonia borealis.</title>
        <authorList>
            <person name="Park H."/>
        </authorList>
    </citation>
    <scope>NUCLEOTIDE SEQUENCE</scope>
    <source>
        <strain evidence="10">ANT050790</strain>
    </source>
</reference>
<evidence type="ECO:0000256" key="8">
    <source>
        <dbReference type="SAM" id="Coils"/>
    </source>
</evidence>
<keyword evidence="7" id="KW-0539">Nucleus</keyword>
<keyword evidence="3" id="KW-0509">mRNA transport</keyword>
<comment type="subcellular location">
    <subcellularLocation>
        <location evidence="1">Nucleus</location>
        <location evidence="1">Nuclear pore complex</location>
    </subcellularLocation>
</comment>
<dbReference type="SUPFAM" id="SSF50978">
    <property type="entry name" value="WD40 repeat-like"/>
    <property type="match status" value="1"/>
</dbReference>
<organism evidence="10 11">
    <name type="scientific">Cladonia borealis</name>
    <dbReference type="NCBI Taxonomy" id="184061"/>
    <lineage>
        <taxon>Eukaryota</taxon>
        <taxon>Fungi</taxon>
        <taxon>Dikarya</taxon>
        <taxon>Ascomycota</taxon>
        <taxon>Pezizomycotina</taxon>
        <taxon>Lecanoromycetes</taxon>
        <taxon>OSLEUM clade</taxon>
        <taxon>Lecanoromycetidae</taxon>
        <taxon>Lecanorales</taxon>
        <taxon>Lecanorineae</taxon>
        <taxon>Cladoniaceae</taxon>
        <taxon>Cladonia</taxon>
    </lineage>
</organism>
<evidence type="ECO:0008006" key="12">
    <source>
        <dbReference type="Google" id="ProtNLM"/>
    </source>
</evidence>
<evidence type="ECO:0000256" key="7">
    <source>
        <dbReference type="ARBA" id="ARBA00023242"/>
    </source>
</evidence>